<dbReference type="EMBL" id="AVOT02038019">
    <property type="protein sequence ID" value="MBW0532780.1"/>
    <property type="molecule type" value="Genomic_DNA"/>
</dbReference>
<dbReference type="Proteomes" id="UP000765509">
    <property type="component" value="Unassembled WGS sequence"/>
</dbReference>
<evidence type="ECO:0000256" key="1">
    <source>
        <dbReference type="SAM" id="MobiDB-lite"/>
    </source>
</evidence>
<keyword evidence="3" id="KW-1185">Reference proteome</keyword>
<reference evidence="2" key="1">
    <citation type="submission" date="2021-03" db="EMBL/GenBank/DDBJ databases">
        <title>Draft genome sequence of rust myrtle Austropuccinia psidii MF-1, a brazilian biotype.</title>
        <authorList>
            <person name="Quecine M.C."/>
            <person name="Pachon D.M.R."/>
            <person name="Bonatelli M.L."/>
            <person name="Correr F.H."/>
            <person name="Franceschini L.M."/>
            <person name="Leite T.F."/>
            <person name="Margarido G.R.A."/>
            <person name="Almeida C.A."/>
            <person name="Ferrarezi J.A."/>
            <person name="Labate C.A."/>
        </authorList>
    </citation>
    <scope>NUCLEOTIDE SEQUENCE</scope>
    <source>
        <strain evidence="2">MF-1</strain>
    </source>
</reference>
<protein>
    <submittedName>
        <fullName evidence="2">Uncharacterized protein</fullName>
    </submittedName>
</protein>
<feature type="region of interest" description="Disordered" evidence="1">
    <location>
        <begin position="1"/>
        <end position="40"/>
    </location>
</feature>
<organism evidence="2 3">
    <name type="scientific">Austropuccinia psidii MF-1</name>
    <dbReference type="NCBI Taxonomy" id="1389203"/>
    <lineage>
        <taxon>Eukaryota</taxon>
        <taxon>Fungi</taxon>
        <taxon>Dikarya</taxon>
        <taxon>Basidiomycota</taxon>
        <taxon>Pucciniomycotina</taxon>
        <taxon>Pucciniomycetes</taxon>
        <taxon>Pucciniales</taxon>
        <taxon>Sphaerophragmiaceae</taxon>
        <taxon>Austropuccinia</taxon>
    </lineage>
</organism>
<comment type="caution">
    <text evidence="2">The sequence shown here is derived from an EMBL/GenBank/DDBJ whole genome shotgun (WGS) entry which is preliminary data.</text>
</comment>
<feature type="non-terminal residue" evidence="2">
    <location>
        <position position="1"/>
    </location>
</feature>
<sequence length="392" mass="45303">EESYIPLETKSHSNTPVTPSEPEGSKGKGKRHSEGLITAKKWKPIATQWNRRPQNSASIQGKPTLTTCTGKITVINPVVTSKGKFPKEADNKVVQGTIKETLVSKDTRQRTEKAYPEPEDLEEETLETVVDGKKLREIIPTLPFTFKLNRNLKPEDWKDMHQVLQIHQLRKGLFQWSMDNKRFNLDSQWEELGESCQKICLKEIDFRDLMVITKFWNPTRQRTTDPDRAYSDSFRLARSRPNKLSSGFTPFRNQHISGQESPLFTIPGSFQEKTRIQGQKQHHLQPKEGRVRHNYPEALGFGERSTQEPDIVSHNSRISSPINRNINPTQIEHNFLTPESNLNSDALWLQMSQYSEKTQKQFAELEESHERIKELTASMDKIVKIFKKDMLN</sequence>
<dbReference type="AlphaFoldDB" id="A0A9Q3IB35"/>
<gene>
    <name evidence="2" type="ORF">O181_072495</name>
</gene>
<proteinExistence type="predicted"/>
<name>A0A9Q3IB35_9BASI</name>
<evidence type="ECO:0000313" key="3">
    <source>
        <dbReference type="Proteomes" id="UP000765509"/>
    </source>
</evidence>
<accession>A0A9Q3IB35</accession>
<evidence type="ECO:0000313" key="2">
    <source>
        <dbReference type="EMBL" id="MBW0532780.1"/>
    </source>
</evidence>